<sequence length="213" mass="23262">MTREADTPGTPAHYFSPAAGADLRTRELRVPLAGEERTVLSADGIFSSDGLDKATALLLAQTDQMPPLEPDSTVLDLGCGWGPIALTMALLQPQARVLAVDVNEHARAVCALNAQRLGLTNIEVIAPEEFREGDRIDAIWSNPPIRIGKQALHELLRLWLDRLTPEGTASMIVGKNLGADSLAAWIGREWPDRRVERLNSSKGFRLLQVSRRG</sequence>
<reference evidence="4 5" key="1">
    <citation type="submission" date="2020-08" db="EMBL/GenBank/DDBJ databases">
        <title>Sequencing the genomes of 1000 actinobacteria strains.</title>
        <authorList>
            <person name="Klenk H.-P."/>
        </authorList>
    </citation>
    <scope>NUCLEOTIDE SEQUENCE [LARGE SCALE GENOMIC DNA]</scope>
    <source>
        <strain evidence="4 5">DSM 23040</strain>
    </source>
</reference>
<dbReference type="PANTHER" id="PTHR47816">
    <property type="entry name" value="RIBOSOMAL RNA SMALL SUBUNIT METHYLTRANSFERASE C"/>
    <property type="match status" value="1"/>
</dbReference>
<dbReference type="CDD" id="cd02440">
    <property type="entry name" value="AdoMet_MTases"/>
    <property type="match status" value="1"/>
</dbReference>
<evidence type="ECO:0000259" key="3">
    <source>
        <dbReference type="Pfam" id="PF05175"/>
    </source>
</evidence>
<evidence type="ECO:0000256" key="2">
    <source>
        <dbReference type="ARBA" id="ARBA00022679"/>
    </source>
</evidence>
<feature type="domain" description="Methyltransferase small" evidence="3">
    <location>
        <begin position="37"/>
        <end position="182"/>
    </location>
</feature>
<comment type="caution">
    <text evidence="4">The sequence shown here is derived from an EMBL/GenBank/DDBJ whole genome shotgun (WGS) entry which is preliminary data.</text>
</comment>
<dbReference type="Proteomes" id="UP000568050">
    <property type="component" value="Unassembled WGS sequence"/>
</dbReference>
<dbReference type="RefSeq" id="WP_239376100.1">
    <property type="nucleotide sequence ID" value="NZ_CBCSFZ010000029.1"/>
</dbReference>
<keyword evidence="2" id="KW-0808">Transferase</keyword>
<dbReference type="InterPro" id="IPR007848">
    <property type="entry name" value="Small_mtfrase_dom"/>
</dbReference>
<accession>A0A839QPU5</accession>
<evidence type="ECO:0000256" key="1">
    <source>
        <dbReference type="ARBA" id="ARBA00022603"/>
    </source>
</evidence>
<dbReference type="InterPro" id="IPR046977">
    <property type="entry name" value="RsmC/RlmG"/>
</dbReference>
<protein>
    <submittedName>
        <fullName evidence="4">16S rRNA G1207 methylase RsmC</fullName>
    </submittedName>
</protein>
<dbReference type="SUPFAM" id="SSF53335">
    <property type="entry name" value="S-adenosyl-L-methionine-dependent methyltransferases"/>
    <property type="match status" value="1"/>
</dbReference>
<dbReference type="Gene3D" id="3.40.50.150">
    <property type="entry name" value="Vaccinia Virus protein VP39"/>
    <property type="match status" value="1"/>
</dbReference>
<dbReference type="PANTHER" id="PTHR47816:SF4">
    <property type="entry name" value="RIBOSOMAL RNA SMALL SUBUNIT METHYLTRANSFERASE C"/>
    <property type="match status" value="1"/>
</dbReference>
<dbReference type="GO" id="GO:0008757">
    <property type="term" value="F:S-adenosylmethionine-dependent methyltransferase activity"/>
    <property type="evidence" value="ECO:0007669"/>
    <property type="project" value="InterPro"/>
</dbReference>
<keyword evidence="1 4" id="KW-0489">Methyltransferase</keyword>
<keyword evidence="5" id="KW-1185">Reference proteome</keyword>
<dbReference type="EMBL" id="JACHWP010000001">
    <property type="protein sequence ID" value="MBB3021815.1"/>
    <property type="molecule type" value="Genomic_DNA"/>
</dbReference>
<evidence type="ECO:0000313" key="5">
    <source>
        <dbReference type="Proteomes" id="UP000568050"/>
    </source>
</evidence>
<name>A0A839QPU5_9MICO</name>
<organism evidence="4 5">
    <name type="scientific">Helcobacillus massiliensis</name>
    <dbReference type="NCBI Taxonomy" id="521392"/>
    <lineage>
        <taxon>Bacteria</taxon>
        <taxon>Bacillati</taxon>
        <taxon>Actinomycetota</taxon>
        <taxon>Actinomycetes</taxon>
        <taxon>Micrococcales</taxon>
        <taxon>Dermabacteraceae</taxon>
        <taxon>Helcobacillus</taxon>
    </lineage>
</organism>
<dbReference type="Pfam" id="PF05175">
    <property type="entry name" value="MTS"/>
    <property type="match status" value="1"/>
</dbReference>
<dbReference type="InterPro" id="IPR029063">
    <property type="entry name" value="SAM-dependent_MTases_sf"/>
</dbReference>
<proteinExistence type="predicted"/>
<dbReference type="GO" id="GO:0032259">
    <property type="term" value="P:methylation"/>
    <property type="evidence" value="ECO:0007669"/>
    <property type="project" value="UniProtKB-KW"/>
</dbReference>
<gene>
    <name evidence="4" type="ORF">FHX50_000063</name>
</gene>
<evidence type="ECO:0000313" key="4">
    <source>
        <dbReference type="EMBL" id="MBB3021815.1"/>
    </source>
</evidence>
<dbReference type="AlphaFoldDB" id="A0A839QPU5"/>